<evidence type="ECO:0000313" key="3">
    <source>
        <dbReference type="Proteomes" id="UP000250266"/>
    </source>
</evidence>
<evidence type="ECO:0000313" key="2">
    <source>
        <dbReference type="EMBL" id="OCK80112.1"/>
    </source>
</evidence>
<feature type="region of interest" description="Disordered" evidence="1">
    <location>
        <begin position="53"/>
        <end position="76"/>
    </location>
</feature>
<protein>
    <submittedName>
        <fullName evidence="2">Uncharacterized protein</fullName>
    </submittedName>
</protein>
<keyword evidence="3" id="KW-1185">Reference proteome</keyword>
<sequence>SNYETLTKNNVQGAVKYLKAKGIYRQKVDIFRHFQASYTRGYEMLNNHLRRHRHNPEVEENRGRKPIIRSKKLKDA</sequence>
<reference evidence="2 3" key="1">
    <citation type="journal article" date="2016" name="Nat. Commun.">
        <title>Ectomycorrhizal ecology is imprinted in the genome of the dominant symbiotic fungus Cenococcum geophilum.</title>
        <authorList>
            <consortium name="DOE Joint Genome Institute"/>
            <person name="Peter M."/>
            <person name="Kohler A."/>
            <person name="Ohm R.A."/>
            <person name="Kuo A."/>
            <person name="Krutzmann J."/>
            <person name="Morin E."/>
            <person name="Arend M."/>
            <person name="Barry K.W."/>
            <person name="Binder M."/>
            <person name="Choi C."/>
            <person name="Clum A."/>
            <person name="Copeland A."/>
            <person name="Grisel N."/>
            <person name="Haridas S."/>
            <person name="Kipfer T."/>
            <person name="LaButti K."/>
            <person name="Lindquist E."/>
            <person name="Lipzen A."/>
            <person name="Maire R."/>
            <person name="Meier B."/>
            <person name="Mihaltcheva S."/>
            <person name="Molinier V."/>
            <person name="Murat C."/>
            <person name="Poggeler S."/>
            <person name="Quandt C.A."/>
            <person name="Sperisen C."/>
            <person name="Tritt A."/>
            <person name="Tisserant E."/>
            <person name="Crous P.W."/>
            <person name="Henrissat B."/>
            <person name="Nehls U."/>
            <person name="Egli S."/>
            <person name="Spatafora J.W."/>
            <person name="Grigoriev I.V."/>
            <person name="Martin F.M."/>
        </authorList>
    </citation>
    <scope>NUCLEOTIDE SEQUENCE [LARGE SCALE GENOMIC DNA]</scope>
    <source>
        <strain evidence="2 3">CBS 459.81</strain>
    </source>
</reference>
<proteinExistence type="predicted"/>
<feature type="non-terminal residue" evidence="2">
    <location>
        <position position="1"/>
    </location>
</feature>
<feature type="compositionally biased region" description="Basic residues" evidence="1">
    <location>
        <begin position="64"/>
        <end position="76"/>
    </location>
</feature>
<dbReference type="AlphaFoldDB" id="A0A8E2EA34"/>
<dbReference type="EMBL" id="KV744974">
    <property type="protein sequence ID" value="OCK80112.1"/>
    <property type="molecule type" value="Genomic_DNA"/>
</dbReference>
<organism evidence="2 3">
    <name type="scientific">Lepidopterella palustris CBS 459.81</name>
    <dbReference type="NCBI Taxonomy" id="1314670"/>
    <lineage>
        <taxon>Eukaryota</taxon>
        <taxon>Fungi</taxon>
        <taxon>Dikarya</taxon>
        <taxon>Ascomycota</taxon>
        <taxon>Pezizomycotina</taxon>
        <taxon>Dothideomycetes</taxon>
        <taxon>Pleosporomycetidae</taxon>
        <taxon>Mytilinidiales</taxon>
        <taxon>Argynnaceae</taxon>
        <taxon>Lepidopterella</taxon>
    </lineage>
</organism>
<name>A0A8E2EA34_9PEZI</name>
<gene>
    <name evidence="2" type="ORF">K432DRAFT_298352</name>
</gene>
<accession>A0A8E2EA34</accession>
<dbReference type="Proteomes" id="UP000250266">
    <property type="component" value="Unassembled WGS sequence"/>
</dbReference>
<evidence type="ECO:0000256" key="1">
    <source>
        <dbReference type="SAM" id="MobiDB-lite"/>
    </source>
</evidence>